<keyword evidence="1" id="KW-0812">Transmembrane</keyword>
<gene>
    <name evidence="3" type="ORF">MD483_19065</name>
</gene>
<dbReference type="EMBL" id="JAKRRX010000154">
    <property type="protein sequence ID" value="MCW8335916.1"/>
    <property type="molecule type" value="Genomic_DNA"/>
</dbReference>
<reference evidence="3" key="1">
    <citation type="submission" date="2022-02" db="EMBL/GenBank/DDBJ databases">
        <title>Vibrio sp. nov., a new bacterium isolated from Bohai sea, China.</title>
        <authorList>
            <person name="Yuan Y."/>
        </authorList>
    </citation>
    <scope>NUCLEOTIDE SEQUENCE</scope>
    <source>
        <strain evidence="3">DBSS07</strain>
    </source>
</reference>
<dbReference type="AlphaFoldDB" id="A0A9X3CHN8"/>
<keyword evidence="1" id="KW-0472">Membrane</keyword>
<comment type="caution">
    <text evidence="3">The sequence shown here is derived from an EMBL/GenBank/DDBJ whole genome shotgun (WGS) entry which is preliminary data.</text>
</comment>
<keyword evidence="1" id="KW-1133">Transmembrane helix</keyword>
<organism evidence="3 4">
    <name type="scientific">Vibrio paucivorans</name>
    <dbReference type="NCBI Taxonomy" id="2829489"/>
    <lineage>
        <taxon>Bacteria</taxon>
        <taxon>Pseudomonadati</taxon>
        <taxon>Pseudomonadota</taxon>
        <taxon>Gammaproteobacteria</taxon>
        <taxon>Vibrionales</taxon>
        <taxon>Vibrionaceae</taxon>
        <taxon>Vibrio</taxon>
    </lineage>
</organism>
<feature type="domain" description="EamA" evidence="2">
    <location>
        <begin position="3"/>
        <end position="67"/>
    </location>
</feature>
<evidence type="ECO:0000259" key="2">
    <source>
        <dbReference type="Pfam" id="PF00892"/>
    </source>
</evidence>
<feature type="non-terminal residue" evidence="3">
    <location>
        <position position="1"/>
    </location>
</feature>
<dbReference type="InterPro" id="IPR000620">
    <property type="entry name" value="EamA_dom"/>
</dbReference>
<dbReference type="Pfam" id="PF00892">
    <property type="entry name" value="EamA"/>
    <property type="match status" value="1"/>
</dbReference>
<protein>
    <submittedName>
        <fullName evidence="3">EamA family transporter</fullName>
    </submittedName>
</protein>
<evidence type="ECO:0000256" key="1">
    <source>
        <dbReference type="SAM" id="Phobius"/>
    </source>
</evidence>
<sequence length="68" mass="7393">LAIFVGTFLALWLQQVALKYANPAVAQTLIATSPIFILIIYAVRREPIGRKSVIGTLFAVGGISLFFL</sequence>
<keyword evidence="4" id="KW-1185">Reference proteome</keyword>
<evidence type="ECO:0000313" key="3">
    <source>
        <dbReference type="EMBL" id="MCW8335916.1"/>
    </source>
</evidence>
<proteinExistence type="predicted"/>
<dbReference type="RefSeq" id="WP_265688997.1">
    <property type="nucleotide sequence ID" value="NZ_JAKRRX010000154.1"/>
</dbReference>
<dbReference type="InterPro" id="IPR037185">
    <property type="entry name" value="EmrE-like"/>
</dbReference>
<accession>A0A9X3CHN8</accession>
<name>A0A9X3CHN8_9VIBR</name>
<dbReference type="Proteomes" id="UP001155586">
    <property type="component" value="Unassembled WGS sequence"/>
</dbReference>
<evidence type="ECO:0000313" key="4">
    <source>
        <dbReference type="Proteomes" id="UP001155586"/>
    </source>
</evidence>
<dbReference type="GO" id="GO:0016020">
    <property type="term" value="C:membrane"/>
    <property type="evidence" value="ECO:0007669"/>
    <property type="project" value="InterPro"/>
</dbReference>
<dbReference type="SUPFAM" id="SSF103481">
    <property type="entry name" value="Multidrug resistance efflux transporter EmrE"/>
    <property type="match status" value="1"/>
</dbReference>
<feature type="transmembrane region" description="Helical" evidence="1">
    <location>
        <begin position="20"/>
        <end position="41"/>
    </location>
</feature>